<gene>
    <name evidence="3" type="ORF">AERYTH_04975</name>
</gene>
<dbReference type="PANTHER" id="PTHR30466:SF1">
    <property type="entry name" value="FMN REDUCTASE (NADH) RUTF"/>
    <property type="match status" value="1"/>
</dbReference>
<dbReference type="AlphaFoldDB" id="A0A0U4AUP2"/>
<accession>A0A0U4AUP2</accession>
<dbReference type="InterPro" id="IPR012349">
    <property type="entry name" value="Split_barrel_FMN-bd"/>
</dbReference>
<organism evidence="3 4">
    <name type="scientific">Aeromicrobium erythreum</name>
    <dbReference type="NCBI Taxonomy" id="2041"/>
    <lineage>
        <taxon>Bacteria</taxon>
        <taxon>Bacillati</taxon>
        <taxon>Actinomycetota</taxon>
        <taxon>Actinomycetes</taxon>
        <taxon>Propionibacteriales</taxon>
        <taxon>Nocardioidaceae</taxon>
        <taxon>Aeromicrobium</taxon>
    </lineage>
</organism>
<name>A0A0U4AUP2_9ACTN</name>
<dbReference type="Proteomes" id="UP000067689">
    <property type="component" value="Chromosome"/>
</dbReference>
<dbReference type="PANTHER" id="PTHR30466">
    <property type="entry name" value="FLAVIN REDUCTASE"/>
    <property type="match status" value="1"/>
</dbReference>
<dbReference type="GO" id="GO:0010181">
    <property type="term" value="F:FMN binding"/>
    <property type="evidence" value="ECO:0007669"/>
    <property type="project" value="InterPro"/>
</dbReference>
<evidence type="ECO:0000313" key="4">
    <source>
        <dbReference type="Proteomes" id="UP000067689"/>
    </source>
</evidence>
<dbReference type="SUPFAM" id="SSF50475">
    <property type="entry name" value="FMN-binding split barrel"/>
    <property type="match status" value="1"/>
</dbReference>
<dbReference type="SMART" id="SM00903">
    <property type="entry name" value="Flavin_Reduct"/>
    <property type="match status" value="1"/>
</dbReference>
<feature type="domain" description="Flavin reductase like" evidence="2">
    <location>
        <begin position="18"/>
        <end position="161"/>
    </location>
</feature>
<dbReference type="KEGG" id="aer:AERYTH_04975"/>
<reference evidence="3 4" key="1">
    <citation type="journal article" date="1991" name="Int. J. Syst. Bacteriol.">
        <title>Description of the erythromycin-producing bacterium Arthrobacter sp. strain NRRL B-3381 as Aeromicrobium erythreum gen. nov., sp. nov.</title>
        <authorList>
            <person name="Miller E.S."/>
            <person name="Woese C.R."/>
            <person name="Brenner S."/>
        </authorList>
    </citation>
    <scope>NUCLEOTIDE SEQUENCE [LARGE SCALE GENOMIC DNA]</scope>
    <source>
        <strain evidence="3 4">AR18</strain>
    </source>
</reference>
<evidence type="ECO:0000256" key="1">
    <source>
        <dbReference type="ARBA" id="ARBA00023002"/>
    </source>
</evidence>
<dbReference type="EMBL" id="CP011502">
    <property type="protein sequence ID" value="ALX04096.1"/>
    <property type="molecule type" value="Genomic_DNA"/>
</dbReference>
<keyword evidence="4" id="KW-1185">Reference proteome</keyword>
<dbReference type="InterPro" id="IPR050268">
    <property type="entry name" value="NADH-dep_flavin_reductase"/>
</dbReference>
<keyword evidence="1" id="KW-0560">Oxidoreductase</keyword>
<dbReference type="STRING" id="2041.AERYTH_04975"/>
<proteinExistence type="predicted"/>
<sequence length="166" mass="17053">MTSSTDGDGRAELLKAAFRRHATGVAVVTALGPDGPVGLTASSVASVSAHPPALSFSVLTSSRTAQVVAAADVIDVHLLPADLVDVADAYGRSAGERFTPAQGWVVDEDGTTLPGAVASLRCVPITTVPVGEAVVVVAEVRDVRLGPVGEPLVYHDRTYRTVGREV</sequence>
<dbReference type="GO" id="GO:0042602">
    <property type="term" value="F:riboflavin reductase (NADPH) activity"/>
    <property type="evidence" value="ECO:0007669"/>
    <property type="project" value="TreeGrafter"/>
</dbReference>
<dbReference type="PATRIC" id="fig|2041.4.peg.1031"/>
<evidence type="ECO:0000313" key="3">
    <source>
        <dbReference type="EMBL" id="ALX04096.1"/>
    </source>
</evidence>
<protein>
    <recommendedName>
        <fullName evidence="2">Flavin reductase like domain-containing protein</fullName>
    </recommendedName>
</protein>
<dbReference type="Pfam" id="PF01613">
    <property type="entry name" value="Flavin_Reduct"/>
    <property type="match status" value="1"/>
</dbReference>
<dbReference type="GO" id="GO:0006208">
    <property type="term" value="P:pyrimidine nucleobase catabolic process"/>
    <property type="evidence" value="ECO:0007669"/>
    <property type="project" value="TreeGrafter"/>
</dbReference>
<dbReference type="InterPro" id="IPR002563">
    <property type="entry name" value="Flavin_Rdtase-like_dom"/>
</dbReference>
<evidence type="ECO:0000259" key="2">
    <source>
        <dbReference type="SMART" id="SM00903"/>
    </source>
</evidence>
<dbReference type="Gene3D" id="2.30.110.10">
    <property type="entry name" value="Electron Transport, Fmn-binding Protein, Chain A"/>
    <property type="match status" value="1"/>
</dbReference>